<feature type="compositionally biased region" description="Acidic residues" evidence="2">
    <location>
        <begin position="81"/>
        <end position="93"/>
    </location>
</feature>
<evidence type="ECO:0000313" key="5">
    <source>
        <dbReference type="Proteomes" id="UP000033540"/>
    </source>
</evidence>
<feature type="compositionally biased region" description="Gly residues" evidence="2">
    <location>
        <begin position="122"/>
        <end position="136"/>
    </location>
</feature>
<dbReference type="Proteomes" id="UP000033540">
    <property type="component" value="Unassembled WGS sequence"/>
</dbReference>
<dbReference type="GO" id="GO:0006457">
    <property type="term" value="P:protein folding"/>
    <property type="evidence" value="ECO:0007669"/>
    <property type="project" value="TreeGrafter"/>
</dbReference>
<dbReference type="AlphaFoldDB" id="A0A0F0ING5"/>
<dbReference type="InterPro" id="IPR008978">
    <property type="entry name" value="HSP20-like_chaperone"/>
</dbReference>
<dbReference type="Gene3D" id="2.60.40.790">
    <property type="match status" value="1"/>
</dbReference>
<feature type="domain" description="CS" evidence="3">
    <location>
        <begin position="6"/>
        <end position="133"/>
    </location>
</feature>
<dbReference type="PROSITE" id="PS51203">
    <property type="entry name" value="CS"/>
    <property type="match status" value="1"/>
</dbReference>
<sequence length="169" mass="18015">MPELSKVHPEVTWAQRSSADDAERNYLYVNIKAPDVDRKEATLKITPTNVTFAGDSKKGVRYEVSLDLYAEIDPENSKWVDEDEQDEAPEEDYANNFGGLDALGGGEGGGLGNIDFSKLGAGLEGMGGAPGLGAEGAEGESDDEEMPELEEADKDAGESAKSTKIQEVS</sequence>
<evidence type="ECO:0000256" key="1">
    <source>
        <dbReference type="ARBA" id="ARBA00025733"/>
    </source>
</evidence>
<feature type="compositionally biased region" description="Gly residues" evidence="2">
    <location>
        <begin position="101"/>
        <end position="112"/>
    </location>
</feature>
<reference evidence="4 5" key="1">
    <citation type="submission" date="2015-02" db="EMBL/GenBank/DDBJ databases">
        <title>Draft genome sequence of Aspergillus parasiticus SU-1.</title>
        <authorList>
            <person name="Yu J."/>
            <person name="Fedorova N."/>
            <person name="Yin Y."/>
            <person name="Losada L."/>
            <person name="Zafar N."/>
            <person name="Taujale R."/>
            <person name="Ehrlich K.C."/>
            <person name="Bhatnagar D."/>
            <person name="Cleveland T.E."/>
            <person name="Bennett J.W."/>
            <person name="Nierman W.C."/>
        </authorList>
    </citation>
    <scope>NUCLEOTIDE SEQUENCE [LARGE SCALE GENOMIC DNA]</scope>
    <source>
        <strain evidence="5">ATCC 56775 / NRRL 5862 / SRRC 143 / SU-1</strain>
    </source>
</reference>
<evidence type="ECO:0000256" key="2">
    <source>
        <dbReference type="SAM" id="MobiDB-lite"/>
    </source>
</evidence>
<dbReference type="GO" id="GO:0051879">
    <property type="term" value="F:Hsp90 protein binding"/>
    <property type="evidence" value="ECO:0007669"/>
    <property type="project" value="InterPro"/>
</dbReference>
<proteinExistence type="inferred from homology"/>
<name>A0A0F0ING5_ASPPU</name>
<dbReference type="STRING" id="1403190.A0A0F0ING5"/>
<dbReference type="InterPro" id="IPR007052">
    <property type="entry name" value="CS_dom"/>
</dbReference>
<feature type="compositionally biased region" description="Polar residues" evidence="2">
    <location>
        <begin position="160"/>
        <end position="169"/>
    </location>
</feature>
<evidence type="ECO:0000313" key="4">
    <source>
        <dbReference type="EMBL" id="KJK68696.1"/>
    </source>
</evidence>
<protein>
    <submittedName>
        <fullName evidence="4">CS domain protein</fullName>
    </submittedName>
</protein>
<feature type="region of interest" description="Disordered" evidence="2">
    <location>
        <begin position="75"/>
        <end position="169"/>
    </location>
</feature>
<comment type="similarity">
    <text evidence="1">Belongs to the p23/wos2 family.</text>
</comment>
<dbReference type="OrthoDB" id="1564555at2759"/>
<dbReference type="EMBL" id="JZEE01000028">
    <property type="protein sequence ID" value="KJK68696.1"/>
    <property type="molecule type" value="Genomic_DNA"/>
</dbReference>
<feature type="compositionally biased region" description="Acidic residues" evidence="2">
    <location>
        <begin position="137"/>
        <end position="153"/>
    </location>
</feature>
<dbReference type="GO" id="GO:0051131">
    <property type="term" value="P:chaperone-mediated protein complex assembly"/>
    <property type="evidence" value="ECO:0007669"/>
    <property type="project" value="TreeGrafter"/>
</dbReference>
<dbReference type="Pfam" id="PF04969">
    <property type="entry name" value="CS"/>
    <property type="match status" value="1"/>
</dbReference>
<organism evidence="4 5">
    <name type="scientific">Aspergillus parasiticus (strain ATCC 56775 / NRRL 5862 / SRRC 143 / SU-1)</name>
    <dbReference type="NCBI Taxonomy" id="1403190"/>
    <lineage>
        <taxon>Eukaryota</taxon>
        <taxon>Fungi</taxon>
        <taxon>Dikarya</taxon>
        <taxon>Ascomycota</taxon>
        <taxon>Pezizomycotina</taxon>
        <taxon>Eurotiomycetes</taxon>
        <taxon>Eurotiomycetidae</taxon>
        <taxon>Eurotiales</taxon>
        <taxon>Aspergillaceae</taxon>
        <taxon>Aspergillus</taxon>
        <taxon>Aspergillus subgen. Circumdati</taxon>
    </lineage>
</organism>
<gene>
    <name evidence="4" type="ORF">P875_00075803</name>
</gene>
<dbReference type="PANTHER" id="PTHR22932">
    <property type="entry name" value="TELOMERASE-BINDING PROTEIN P23 HSP90 CO-CHAPERONE"/>
    <property type="match status" value="1"/>
</dbReference>
<comment type="caution">
    <text evidence="4">The sequence shown here is derived from an EMBL/GenBank/DDBJ whole genome shotgun (WGS) entry which is preliminary data.</text>
</comment>
<dbReference type="GO" id="GO:0005634">
    <property type="term" value="C:nucleus"/>
    <property type="evidence" value="ECO:0007669"/>
    <property type="project" value="TreeGrafter"/>
</dbReference>
<dbReference type="GO" id="GO:0005829">
    <property type="term" value="C:cytosol"/>
    <property type="evidence" value="ECO:0007669"/>
    <property type="project" value="TreeGrafter"/>
</dbReference>
<dbReference type="SUPFAM" id="SSF49764">
    <property type="entry name" value="HSP20-like chaperones"/>
    <property type="match status" value="1"/>
</dbReference>
<dbReference type="InterPro" id="IPR045250">
    <property type="entry name" value="p23-like"/>
</dbReference>
<accession>A0A0F0ING5</accession>
<evidence type="ECO:0000259" key="3">
    <source>
        <dbReference type="PROSITE" id="PS51203"/>
    </source>
</evidence>
<dbReference type="GO" id="GO:0051087">
    <property type="term" value="F:protein-folding chaperone binding"/>
    <property type="evidence" value="ECO:0007669"/>
    <property type="project" value="TreeGrafter"/>
</dbReference>
<dbReference type="PANTHER" id="PTHR22932:SF1">
    <property type="entry name" value="CO-CHAPERONE PROTEIN DAF-41"/>
    <property type="match status" value="1"/>
</dbReference>